<evidence type="ECO:0000256" key="2">
    <source>
        <dbReference type="ARBA" id="ARBA00022734"/>
    </source>
</evidence>
<evidence type="ECO:0000259" key="4">
    <source>
        <dbReference type="PROSITE" id="PS51752"/>
    </source>
</evidence>
<evidence type="ECO:0000256" key="3">
    <source>
        <dbReference type="SAM" id="SignalP"/>
    </source>
</evidence>
<dbReference type="GeneTree" id="ENSGT00940000164478"/>
<dbReference type="AlphaFoldDB" id="A0A8C0G1F9"/>
<reference evidence="5" key="1">
    <citation type="submission" date="2025-08" db="UniProtKB">
        <authorList>
            <consortium name="Ensembl"/>
        </authorList>
    </citation>
    <scope>IDENTIFICATION</scope>
</reference>
<evidence type="ECO:0000313" key="5">
    <source>
        <dbReference type="Ensembl" id="ENSCABP00000001352.1"/>
    </source>
</evidence>
<dbReference type="SMART" id="SM00915">
    <property type="entry name" value="Jacalin"/>
    <property type="match status" value="1"/>
</dbReference>
<name>A0A8C0G1F9_CHEAB</name>
<protein>
    <recommendedName>
        <fullName evidence="4">Jacalin-type lectin domain-containing protein</fullName>
    </recommendedName>
</protein>
<dbReference type="InterPro" id="IPR036404">
    <property type="entry name" value="Jacalin-like_lectin_dom_sf"/>
</dbReference>
<dbReference type="InterPro" id="IPR052321">
    <property type="entry name" value="PolyBind_ProtTraffic"/>
</dbReference>
<dbReference type="Proteomes" id="UP000694404">
    <property type="component" value="Unplaced"/>
</dbReference>
<dbReference type="GO" id="GO:0030246">
    <property type="term" value="F:carbohydrate binding"/>
    <property type="evidence" value="ECO:0007669"/>
    <property type="project" value="UniProtKB-KW"/>
</dbReference>
<dbReference type="Pfam" id="PF01419">
    <property type="entry name" value="Jacalin"/>
    <property type="match status" value="1"/>
</dbReference>
<dbReference type="SUPFAM" id="SSF51101">
    <property type="entry name" value="Mannose-binding lectins"/>
    <property type="match status" value="1"/>
</dbReference>
<dbReference type="InterPro" id="IPR001229">
    <property type="entry name" value="Jacalin-like_lectin_dom"/>
</dbReference>
<keyword evidence="6" id="KW-1185">Reference proteome</keyword>
<feature type="domain" description="Jacalin-type lectin" evidence="4">
    <location>
        <begin position="9"/>
        <end position="146"/>
    </location>
</feature>
<keyword evidence="2" id="KW-0430">Lectin</keyword>
<proteinExistence type="predicted"/>
<keyword evidence="1 3" id="KW-0732">Signal</keyword>
<evidence type="ECO:0000256" key="1">
    <source>
        <dbReference type="ARBA" id="ARBA00022729"/>
    </source>
</evidence>
<organism evidence="5 6">
    <name type="scientific">Chelonoidis abingdonii</name>
    <name type="common">Abingdon island giant tortoise</name>
    <name type="synonym">Testudo abingdonii</name>
    <dbReference type="NCBI Taxonomy" id="106734"/>
    <lineage>
        <taxon>Eukaryota</taxon>
        <taxon>Metazoa</taxon>
        <taxon>Chordata</taxon>
        <taxon>Craniata</taxon>
        <taxon>Vertebrata</taxon>
        <taxon>Euteleostomi</taxon>
        <taxon>Archelosauria</taxon>
        <taxon>Testudinata</taxon>
        <taxon>Testudines</taxon>
        <taxon>Cryptodira</taxon>
        <taxon>Durocryptodira</taxon>
        <taxon>Testudinoidea</taxon>
        <taxon>Testudinidae</taxon>
        <taxon>Chelonoidis</taxon>
    </lineage>
</organism>
<feature type="chain" id="PRO_5034675304" description="Jacalin-type lectin domain-containing protein" evidence="3">
    <location>
        <begin position="21"/>
        <end position="152"/>
    </location>
</feature>
<dbReference type="Gene3D" id="2.100.10.30">
    <property type="entry name" value="Jacalin-like lectin domain"/>
    <property type="match status" value="1"/>
</dbReference>
<dbReference type="PANTHER" id="PTHR33589:SF5">
    <property type="entry name" value="JACALIN-TYPE LECTIN DOMAIN-CONTAINING PROTEIN"/>
    <property type="match status" value="1"/>
</dbReference>
<evidence type="ECO:0000313" key="6">
    <source>
        <dbReference type="Proteomes" id="UP000694404"/>
    </source>
</evidence>
<accession>A0A8C0G1F9</accession>
<dbReference type="PANTHER" id="PTHR33589">
    <property type="entry name" value="OS11G0524900 PROTEIN"/>
    <property type="match status" value="1"/>
</dbReference>
<dbReference type="PROSITE" id="PS51752">
    <property type="entry name" value="JACALIN_LECTIN"/>
    <property type="match status" value="1"/>
</dbReference>
<reference evidence="5" key="2">
    <citation type="submission" date="2025-09" db="UniProtKB">
        <authorList>
            <consortium name="Ensembl"/>
        </authorList>
    </citation>
    <scope>IDENTIFICATION</scope>
</reference>
<sequence>TCVPYRMLLLLLQILLGTFGTQWTGKGMGIWGATQILRVRGADSTLSSPPSLQFQFDGTWSKTFGYEQGKDHEVTLFRGEEITQISGKNSTYVFQLIFSTNRGRIFFFGQPAGESFNAYPLEQGKVLALVSGHHNELNSIWANGEPPVGLCY</sequence>
<dbReference type="Ensembl" id="ENSCABT00000001459.1">
    <property type="protein sequence ID" value="ENSCABP00000001352.1"/>
    <property type="gene ID" value="ENSCABG00000001115.1"/>
</dbReference>
<feature type="signal peptide" evidence="3">
    <location>
        <begin position="1"/>
        <end position="20"/>
    </location>
</feature>
<dbReference type="OMA" id="GHHNELN"/>